<feature type="signal peptide" evidence="2">
    <location>
        <begin position="1"/>
        <end position="24"/>
    </location>
</feature>
<dbReference type="GO" id="GO:0006869">
    <property type="term" value="P:lipid transport"/>
    <property type="evidence" value="ECO:0007669"/>
    <property type="project" value="InterPro"/>
</dbReference>
<dbReference type="InterPro" id="IPR000528">
    <property type="entry name" value="Plant_nsLTP"/>
</dbReference>
<dbReference type="Gene3D" id="1.10.110.10">
    <property type="entry name" value="Plant lipid-transfer and hydrophobic proteins"/>
    <property type="match status" value="1"/>
</dbReference>
<evidence type="ECO:0000313" key="4">
    <source>
        <dbReference type="EMBL" id="KAK9273469.1"/>
    </source>
</evidence>
<evidence type="ECO:0000256" key="2">
    <source>
        <dbReference type="SAM" id="SignalP"/>
    </source>
</evidence>
<dbReference type="SUPFAM" id="SSF47699">
    <property type="entry name" value="Bifunctional inhibitor/lipid-transfer protein/seed storage 2S albumin"/>
    <property type="match status" value="1"/>
</dbReference>
<dbReference type="EMBL" id="JBBPBK010000012">
    <property type="protein sequence ID" value="KAK9273469.1"/>
    <property type="molecule type" value="Genomic_DNA"/>
</dbReference>
<organism evidence="4 5">
    <name type="scientific">Liquidambar formosana</name>
    <name type="common">Formosan gum</name>
    <dbReference type="NCBI Taxonomy" id="63359"/>
    <lineage>
        <taxon>Eukaryota</taxon>
        <taxon>Viridiplantae</taxon>
        <taxon>Streptophyta</taxon>
        <taxon>Embryophyta</taxon>
        <taxon>Tracheophyta</taxon>
        <taxon>Spermatophyta</taxon>
        <taxon>Magnoliopsida</taxon>
        <taxon>eudicotyledons</taxon>
        <taxon>Gunneridae</taxon>
        <taxon>Pentapetalae</taxon>
        <taxon>Saxifragales</taxon>
        <taxon>Altingiaceae</taxon>
        <taxon>Liquidambar</taxon>
    </lineage>
</organism>
<keyword evidence="5" id="KW-1185">Reference proteome</keyword>
<dbReference type="InterPro" id="IPR016140">
    <property type="entry name" value="Bifunc_inhib/LTP/seed_store"/>
</dbReference>
<protein>
    <recommendedName>
        <fullName evidence="3">Bifunctional inhibitor/plant lipid transfer protein/seed storage helical domain-containing protein</fullName>
    </recommendedName>
</protein>
<name>A0AAP0R9U4_LIQFO</name>
<dbReference type="AlphaFoldDB" id="A0AAP0R9U4"/>
<dbReference type="PANTHER" id="PTHR33076">
    <property type="entry name" value="NON-SPECIFIC LIPID-TRANSFER PROTEIN 2-RELATED"/>
    <property type="match status" value="1"/>
</dbReference>
<dbReference type="GO" id="GO:0008289">
    <property type="term" value="F:lipid binding"/>
    <property type="evidence" value="ECO:0007669"/>
    <property type="project" value="InterPro"/>
</dbReference>
<keyword evidence="2" id="KW-0732">Signal</keyword>
<evidence type="ECO:0000259" key="3">
    <source>
        <dbReference type="Pfam" id="PF00234"/>
    </source>
</evidence>
<gene>
    <name evidence="4" type="ORF">L1049_018279</name>
</gene>
<feature type="chain" id="PRO_5042826113" description="Bifunctional inhibitor/plant lipid transfer protein/seed storage helical domain-containing protein" evidence="2">
    <location>
        <begin position="25"/>
        <end position="89"/>
    </location>
</feature>
<sequence length="89" mass="9348">MKVAVIPMLGVLAMIQFMAKPGQATNITCGQVDSCLAPCIPYLTGGGEPVPACCDGVKNLKAMTPTTEDRRAACTCVKEAADRYQNIKG</sequence>
<feature type="domain" description="Bifunctional inhibitor/plant lipid transfer protein/seed storage helical" evidence="3">
    <location>
        <begin position="29"/>
        <end position="84"/>
    </location>
</feature>
<evidence type="ECO:0000313" key="5">
    <source>
        <dbReference type="Proteomes" id="UP001415857"/>
    </source>
</evidence>
<comment type="caution">
    <text evidence="4">The sequence shown here is derived from an EMBL/GenBank/DDBJ whole genome shotgun (WGS) entry which is preliminary data.</text>
</comment>
<evidence type="ECO:0000256" key="1">
    <source>
        <dbReference type="ARBA" id="ARBA00009748"/>
    </source>
</evidence>
<comment type="similarity">
    <text evidence="1">Belongs to the plant LTP family.</text>
</comment>
<accession>A0AAP0R9U4</accession>
<dbReference type="PRINTS" id="PR00382">
    <property type="entry name" value="LIPIDTRNSFER"/>
</dbReference>
<reference evidence="4 5" key="1">
    <citation type="journal article" date="2024" name="Plant J.">
        <title>Genome sequences and population genomics reveal climatic adaptation and genomic divergence between two closely related sweetgum species.</title>
        <authorList>
            <person name="Xu W.Q."/>
            <person name="Ren C.Q."/>
            <person name="Zhang X.Y."/>
            <person name="Comes H.P."/>
            <person name="Liu X.H."/>
            <person name="Li Y.G."/>
            <person name="Kettle C.J."/>
            <person name="Jalonen R."/>
            <person name="Gaisberger H."/>
            <person name="Ma Y.Z."/>
            <person name="Qiu Y.X."/>
        </authorList>
    </citation>
    <scope>NUCLEOTIDE SEQUENCE [LARGE SCALE GENOMIC DNA]</scope>
    <source>
        <tissue evidence="4">Leaves</tissue>
    </source>
</reference>
<dbReference type="Pfam" id="PF00234">
    <property type="entry name" value="Tryp_alpha_amyl"/>
    <property type="match status" value="1"/>
</dbReference>
<proteinExistence type="inferred from homology"/>
<dbReference type="InterPro" id="IPR036312">
    <property type="entry name" value="Bifun_inhib/LTP/seed_sf"/>
</dbReference>
<dbReference type="CDD" id="cd01960">
    <property type="entry name" value="nsLTP1"/>
    <property type="match status" value="1"/>
</dbReference>
<dbReference type="Proteomes" id="UP001415857">
    <property type="component" value="Unassembled WGS sequence"/>
</dbReference>